<evidence type="ECO:0008006" key="6">
    <source>
        <dbReference type="Google" id="ProtNLM"/>
    </source>
</evidence>
<keyword evidence="1" id="KW-0677">Repeat</keyword>
<dbReference type="InterPro" id="IPR013098">
    <property type="entry name" value="Ig_I-set"/>
</dbReference>
<dbReference type="InterPro" id="IPR013783">
    <property type="entry name" value="Ig-like_fold"/>
</dbReference>
<dbReference type="InterPro" id="IPR003598">
    <property type="entry name" value="Ig_sub2"/>
</dbReference>
<proteinExistence type="predicted"/>
<dbReference type="GO" id="GO:0031430">
    <property type="term" value="C:M band"/>
    <property type="evidence" value="ECO:0007669"/>
    <property type="project" value="TreeGrafter"/>
</dbReference>
<feature type="domain" description="Fibronectin type-III" evidence="4">
    <location>
        <begin position="1"/>
        <end position="82"/>
    </location>
</feature>
<reference evidence="5" key="1">
    <citation type="submission" date="2023-09" db="UniProtKB">
        <authorList>
            <consortium name="Ensembl"/>
        </authorList>
    </citation>
    <scope>IDENTIFICATION</scope>
</reference>
<evidence type="ECO:0000313" key="5">
    <source>
        <dbReference type="Ensembl" id="ENSPNYP00000019530.1"/>
    </source>
</evidence>
<dbReference type="SMART" id="SM00409">
    <property type="entry name" value="IG"/>
    <property type="match status" value="4"/>
</dbReference>
<organism evidence="5">
    <name type="scientific">Pundamilia nyererei</name>
    <dbReference type="NCBI Taxonomy" id="303518"/>
    <lineage>
        <taxon>Eukaryota</taxon>
        <taxon>Metazoa</taxon>
        <taxon>Chordata</taxon>
        <taxon>Craniata</taxon>
        <taxon>Vertebrata</taxon>
        <taxon>Euteleostomi</taxon>
        <taxon>Actinopterygii</taxon>
        <taxon>Neopterygii</taxon>
        <taxon>Teleostei</taxon>
        <taxon>Neoteleostei</taxon>
        <taxon>Acanthomorphata</taxon>
        <taxon>Ovalentaria</taxon>
        <taxon>Cichlomorphae</taxon>
        <taxon>Cichliformes</taxon>
        <taxon>Cichlidae</taxon>
        <taxon>African cichlids</taxon>
        <taxon>Pseudocrenilabrinae</taxon>
        <taxon>Haplochromini</taxon>
        <taxon>Pundamilia</taxon>
    </lineage>
</organism>
<dbReference type="InterPro" id="IPR036116">
    <property type="entry name" value="FN3_sf"/>
</dbReference>
<dbReference type="InterPro" id="IPR003599">
    <property type="entry name" value="Ig_sub"/>
</dbReference>
<feature type="domain" description="Fibronectin type-III" evidence="4">
    <location>
        <begin position="749"/>
        <end position="844"/>
    </location>
</feature>
<dbReference type="FunFam" id="2.60.40.10:FF:000112">
    <property type="entry name" value="Titin a"/>
    <property type="match status" value="2"/>
</dbReference>
<dbReference type="STRING" id="303518.ENSPNYP00000019530"/>
<feature type="domain" description="Ig-like" evidence="3">
    <location>
        <begin position="533"/>
        <end position="618"/>
    </location>
</feature>
<dbReference type="FunFam" id="2.60.40.10:FF:000003">
    <property type="entry name" value="Titin isoform E"/>
    <property type="match status" value="3"/>
</dbReference>
<dbReference type="InterPro" id="IPR007110">
    <property type="entry name" value="Ig-like_dom"/>
</dbReference>
<feature type="domain" description="Fibronectin type-III" evidence="4">
    <location>
        <begin position="629"/>
        <end position="746"/>
    </location>
</feature>
<dbReference type="Gene3D" id="2.60.40.10">
    <property type="entry name" value="Immunoglobulins"/>
    <property type="match status" value="14"/>
</dbReference>
<dbReference type="PRINTS" id="PR00014">
    <property type="entry name" value="FNTYPEIII"/>
</dbReference>
<dbReference type="GO" id="GO:0048738">
    <property type="term" value="P:cardiac muscle tissue development"/>
    <property type="evidence" value="ECO:0007669"/>
    <property type="project" value="TreeGrafter"/>
</dbReference>
<evidence type="ECO:0000256" key="2">
    <source>
        <dbReference type="ARBA" id="ARBA00023319"/>
    </source>
</evidence>
<dbReference type="Pfam" id="PF00041">
    <property type="entry name" value="fn3"/>
    <property type="match status" value="10"/>
</dbReference>
<feature type="domain" description="Fibronectin type-III" evidence="4">
    <location>
        <begin position="1142"/>
        <end position="1237"/>
    </location>
</feature>
<feature type="domain" description="Ig-like" evidence="3">
    <location>
        <begin position="927"/>
        <end position="1032"/>
    </location>
</feature>
<accession>A0A3B4G9F1</accession>
<evidence type="ECO:0000259" key="3">
    <source>
        <dbReference type="PROSITE" id="PS50835"/>
    </source>
</evidence>
<feature type="domain" description="Fibronectin type-III" evidence="4">
    <location>
        <begin position="435"/>
        <end position="528"/>
    </location>
</feature>
<feature type="domain" description="Fibronectin type-III" evidence="4">
    <location>
        <begin position="235"/>
        <end position="329"/>
    </location>
</feature>
<evidence type="ECO:0000259" key="4">
    <source>
        <dbReference type="PROSITE" id="PS50853"/>
    </source>
</evidence>
<evidence type="ECO:0000256" key="1">
    <source>
        <dbReference type="ARBA" id="ARBA00022737"/>
    </source>
</evidence>
<dbReference type="FunFam" id="2.60.40.10:FF:000034">
    <property type="entry name" value="Titin isoform A"/>
    <property type="match status" value="2"/>
</dbReference>
<name>A0A3B4G9F1_9CICH</name>
<dbReference type="SMART" id="SM00408">
    <property type="entry name" value="IGc2"/>
    <property type="match status" value="2"/>
</dbReference>
<dbReference type="SUPFAM" id="SSF49265">
    <property type="entry name" value="Fibronectin type III"/>
    <property type="match status" value="5"/>
</dbReference>
<dbReference type="PANTHER" id="PTHR14340">
    <property type="entry name" value="MICROFIBRIL-ASSOCIATED GLYCOPROTEIN 3"/>
    <property type="match status" value="1"/>
</dbReference>
<dbReference type="InterPro" id="IPR036179">
    <property type="entry name" value="Ig-like_dom_sf"/>
</dbReference>
<dbReference type="AlphaFoldDB" id="A0A3B4G9F1"/>
<keyword evidence="2" id="KW-0393">Immunoglobulin domain</keyword>
<protein>
    <recommendedName>
        <fullName evidence="6">Titin</fullName>
    </recommendedName>
</protein>
<dbReference type="GO" id="GO:0008307">
    <property type="term" value="F:structural constituent of muscle"/>
    <property type="evidence" value="ECO:0007669"/>
    <property type="project" value="TreeGrafter"/>
</dbReference>
<feature type="domain" description="Fibronectin type-III" evidence="4">
    <location>
        <begin position="1041"/>
        <end position="1139"/>
    </location>
</feature>
<dbReference type="Pfam" id="PF07679">
    <property type="entry name" value="I-set"/>
    <property type="match status" value="3"/>
</dbReference>
<dbReference type="CDD" id="cd05748">
    <property type="entry name" value="Ig_Titin_like"/>
    <property type="match status" value="2"/>
</dbReference>
<feature type="domain" description="Fibronectin type-III" evidence="4">
    <location>
        <begin position="846"/>
        <end position="939"/>
    </location>
</feature>
<feature type="domain" description="Fibronectin type-III" evidence="4">
    <location>
        <begin position="334"/>
        <end position="429"/>
    </location>
</feature>
<dbReference type="CDD" id="cd00063">
    <property type="entry name" value="FN3"/>
    <property type="match status" value="10"/>
</dbReference>
<dbReference type="GeneTree" id="ENSGT01110000267173"/>
<dbReference type="InterPro" id="IPR003961">
    <property type="entry name" value="FN3_dom"/>
</dbReference>
<sequence>MVLSWERPNDNGGAEIEGYVLEKRDKDGIRWSKCNKKRLNDLRFRCTGLTEGHSYEFRVSAENAAGVGKPSAPTPYIKACDATYPPGPPNNPKVTDHSSTTVSLSWSRPIYDGGAQITGYIIEMKEQLSAPSESTGPVTVKDDVDPPTIILEDKFRQIDAEITGRPLPVVSWSKDGKEIEAKARCEITSTNFTTTLIVKDAIRRDSGQYVLTLHNVAGTRSVAINCKVLDRPGPASGPLTVSGLTAEKCTLSWGPPQENGGAEIMHYIVEKRETSRLAWTLVYGDMKATTCKVTKLLKGNEYIFRVRGVNKYGDGESLESEPTKATDPFTVPSAPTNVQVTSVTSEAMTICWERPVSDGGSSIAGYVIEKREKTGLRWCRVNKKPVYDLRVKASHLREGCEYEYRVFAENTAGLSAPSTPCPLTRAEDPQFLPSPPAKPRIIDSTKTTVTLSWNKPLFDGGAPVTGYRVEYRKTLDDEWIVGVQNTKNTEFTVVGLSPGTEYVFVVKSINKIGVSEPSPESDKQVAKEREEEPTFDVSNEMRKTLIVKDGSSFTMKVPFKGKPIPSVTWAKPDVDLRVRAVIDTTDTFTSITLEKATRNDSGKYTVTLSNVAGTSSLTLIVRVLDSPGPPSHIEVKEVTKTSATITWDTPEIEGGGPVKNYLIDYREASKKGWTRLTDTFFIPLKGPTWSKLDSELPIMADINTTDSFSTLTIENCTRYEAGKYTLSLENNSGRKSITFTVKVLDTPGPPGAITFKDITRGALTVMWDAPATDGGSRIHHYIVDKREASRLAWQEVSTKCSRQMIRVTGLEIGVPYLFRVIAVNHYGQGEPKEMTEPIIATEEPAPPKRLDVVDTTNSTASLVWLKPEHDGGSRIRGYIVEFRAKGTDHWVVSGETKSQKMLVEGLIENTEYDFRVKAKNDAGISEPQGTFSSVVIKEPCIEPTADLSSITNQLITCKTSNTFTIDVPISGRPAPKVTWKLEEMKLKETDRVSIKTSKERTILVVKDSKRSDSGKYYLTLENAAGVKTFTVTVVIVGRPSPPTGPVEISGISSESCTLSWSEPADDGGTDISNYIVEKRESGSANMKSYKTVTTECRKTLYRISGLEEGVYYFFRVLPENIYGVGEPCETAEAVLVCEVPSVPVKLEIVDVSKSSVTLHWEKPLHDGGSRLTGYIIEACKVGSDRWSAVATVKASVSQHTIQSLTENDQYLFRIRATNSRGASESTDIVTPVIIQEIKGKISKHKSSHHFCFY</sequence>
<dbReference type="Ensembl" id="ENSPNYT00000020016.1">
    <property type="protein sequence ID" value="ENSPNYP00000019530.1"/>
    <property type="gene ID" value="ENSPNYG00000014638.1"/>
</dbReference>
<dbReference type="FunFam" id="2.60.40.10:FF:000135">
    <property type="entry name" value="Titin a"/>
    <property type="match status" value="1"/>
</dbReference>
<dbReference type="PANTHER" id="PTHR14340:SF13">
    <property type="entry name" value="TITIN"/>
    <property type="match status" value="1"/>
</dbReference>
<feature type="domain" description="Fibronectin type-III" evidence="4">
    <location>
        <begin position="88"/>
        <end position="186"/>
    </location>
</feature>
<dbReference type="SUPFAM" id="SSF48726">
    <property type="entry name" value="Immunoglobulin"/>
    <property type="match status" value="4"/>
</dbReference>
<dbReference type="PROSITE" id="PS50835">
    <property type="entry name" value="IG_LIKE"/>
    <property type="match status" value="2"/>
</dbReference>
<dbReference type="SMART" id="SM00060">
    <property type="entry name" value="FN3"/>
    <property type="match status" value="10"/>
</dbReference>
<dbReference type="GO" id="GO:0045214">
    <property type="term" value="P:sarcomere organization"/>
    <property type="evidence" value="ECO:0007669"/>
    <property type="project" value="TreeGrafter"/>
</dbReference>
<dbReference type="PROSITE" id="PS50853">
    <property type="entry name" value="FN3"/>
    <property type="match status" value="10"/>
</dbReference>
<dbReference type="FunFam" id="2.60.40.10:FF:000002">
    <property type="entry name" value="Titin a"/>
    <property type="match status" value="3"/>
</dbReference>